<dbReference type="Gene3D" id="2.60.40.1530">
    <property type="entry name" value="ntegrin, alpha v. Chain A, domain 4"/>
    <property type="match status" value="1"/>
</dbReference>
<dbReference type="Gene3D" id="1.20.5.930">
    <property type="entry name" value="Bicelle-embedded integrin alpha(iib) transmembrane segment"/>
    <property type="match status" value="1"/>
</dbReference>
<evidence type="ECO:0000259" key="16">
    <source>
        <dbReference type="Pfam" id="PF20806"/>
    </source>
</evidence>
<evidence type="ECO:0000313" key="18">
    <source>
        <dbReference type="Proteomes" id="UP000823561"/>
    </source>
</evidence>
<dbReference type="InterPro" id="IPR032695">
    <property type="entry name" value="Integrin_dom_sf"/>
</dbReference>
<feature type="domain" description="Integrin alpha second immunoglobulin-like" evidence="15">
    <location>
        <begin position="622"/>
        <end position="762"/>
    </location>
</feature>
<evidence type="ECO:0000256" key="10">
    <source>
        <dbReference type="ARBA" id="ARBA00023170"/>
    </source>
</evidence>
<dbReference type="PROSITE" id="PS51470">
    <property type="entry name" value="FG_GAP"/>
    <property type="match status" value="3"/>
</dbReference>
<dbReference type="InterPro" id="IPR013517">
    <property type="entry name" value="FG-GAP"/>
</dbReference>
<dbReference type="EMBL" id="JADWDJ010000014">
    <property type="protein sequence ID" value="KAG5270481.1"/>
    <property type="molecule type" value="Genomic_DNA"/>
</dbReference>
<dbReference type="GO" id="GO:0098609">
    <property type="term" value="P:cell-cell adhesion"/>
    <property type="evidence" value="ECO:0007669"/>
    <property type="project" value="TreeGrafter"/>
</dbReference>
<keyword evidence="4 13" id="KW-0732">Signal</keyword>
<evidence type="ECO:0008006" key="19">
    <source>
        <dbReference type="Google" id="ProtNLM"/>
    </source>
</evidence>
<dbReference type="GO" id="GO:0009897">
    <property type="term" value="C:external side of plasma membrane"/>
    <property type="evidence" value="ECO:0007669"/>
    <property type="project" value="TreeGrafter"/>
</dbReference>
<evidence type="ECO:0000256" key="13">
    <source>
        <dbReference type="RuleBase" id="RU003762"/>
    </source>
</evidence>
<feature type="domain" description="Integrin alpha third immunoglobulin-like" evidence="16">
    <location>
        <begin position="783"/>
        <end position="991"/>
    </location>
</feature>
<dbReference type="SUPFAM" id="SSF69179">
    <property type="entry name" value="Integrin domains"/>
    <property type="match status" value="3"/>
</dbReference>
<feature type="repeat" description="FG-GAP" evidence="12">
    <location>
        <begin position="300"/>
        <end position="361"/>
    </location>
</feature>
<evidence type="ECO:0000256" key="7">
    <source>
        <dbReference type="ARBA" id="ARBA00022989"/>
    </source>
</evidence>
<organism evidence="17 18">
    <name type="scientific">Alosa alosa</name>
    <name type="common">allis shad</name>
    <dbReference type="NCBI Taxonomy" id="278164"/>
    <lineage>
        <taxon>Eukaryota</taxon>
        <taxon>Metazoa</taxon>
        <taxon>Chordata</taxon>
        <taxon>Craniata</taxon>
        <taxon>Vertebrata</taxon>
        <taxon>Euteleostomi</taxon>
        <taxon>Actinopterygii</taxon>
        <taxon>Neopterygii</taxon>
        <taxon>Teleostei</taxon>
        <taxon>Clupei</taxon>
        <taxon>Clupeiformes</taxon>
        <taxon>Clupeoidei</taxon>
        <taxon>Clupeidae</taxon>
        <taxon>Alosa</taxon>
    </lineage>
</organism>
<evidence type="ECO:0000256" key="8">
    <source>
        <dbReference type="ARBA" id="ARBA00023037"/>
    </source>
</evidence>
<keyword evidence="5" id="KW-0677">Repeat</keyword>
<feature type="signal peptide" evidence="13">
    <location>
        <begin position="1"/>
        <end position="28"/>
    </location>
</feature>
<dbReference type="GO" id="GO:0005178">
    <property type="term" value="F:integrin binding"/>
    <property type="evidence" value="ECO:0007669"/>
    <property type="project" value="TreeGrafter"/>
</dbReference>
<dbReference type="Pfam" id="PF20805">
    <property type="entry name" value="Integrin_A_Ig_2"/>
    <property type="match status" value="1"/>
</dbReference>
<keyword evidence="9 13" id="KW-0472">Membrane</keyword>
<evidence type="ECO:0000256" key="2">
    <source>
        <dbReference type="ARBA" id="ARBA00008054"/>
    </source>
</evidence>
<dbReference type="PANTHER" id="PTHR23220">
    <property type="entry name" value="INTEGRIN ALPHA"/>
    <property type="match status" value="1"/>
</dbReference>
<evidence type="ECO:0000256" key="12">
    <source>
        <dbReference type="PROSITE-ProRule" id="PRU00803"/>
    </source>
</evidence>
<dbReference type="Pfam" id="PF01839">
    <property type="entry name" value="FG-GAP"/>
    <property type="match status" value="2"/>
</dbReference>
<dbReference type="Gene3D" id="2.60.40.1510">
    <property type="entry name" value="ntegrin, alpha v. Chain A, domain 3"/>
    <property type="match status" value="1"/>
</dbReference>
<dbReference type="Gene3D" id="2.130.10.130">
    <property type="entry name" value="Integrin alpha, N-terminal"/>
    <property type="match status" value="1"/>
</dbReference>
<dbReference type="AlphaFoldDB" id="A0AAV6G9E0"/>
<keyword evidence="18" id="KW-1185">Reference proteome</keyword>
<accession>A0AAV6G9E0</accession>
<dbReference type="Gene3D" id="2.60.40.1460">
    <property type="entry name" value="Integrin domains. Chain A, domain 2"/>
    <property type="match status" value="1"/>
</dbReference>
<comment type="caution">
    <text evidence="17">The sequence shown here is derived from an EMBL/GenBank/DDBJ whole genome shotgun (WGS) entry which is preliminary data.</text>
</comment>
<evidence type="ECO:0000256" key="9">
    <source>
        <dbReference type="ARBA" id="ARBA00023136"/>
    </source>
</evidence>
<gene>
    <name evidence="17" type="ORF">AALO_G00193110</name>
</gene>
<dbReference type="Proteomes" id="UP000823561">
    <property type="component" value="Chromosome 14"/>
</dbReference>
<feature type="transmembrane region" description="Helical" evidence="13">
    <location>
        <begin position="1002"/>
        <end position="1024"/>
    </location>
</feature>
<dbReference type="Pfam" id="PF08441">
    <property type="entry name" value="Integrin_A_Ig_1"/>
    <property type="match status" value="1"/>
</dbReference>
<evidence type="ECO:0000313" key="17">
    <source>
        <dbReference type="EMBL" id="KAG5270481.1"/>
    </source>
</evidence>
<evidence type="ECO:0000256" key="3">
    <source>
        <dbReference type="ARBA" id="ARBA00022692"/>
    </source>
</evidence>
<dbReference type="GO" id="GO:0007160">
    <property type="term" value="P:cell-matrix adhesion"/>
    <property type="evidence" value="ECO:0007669"/>
    <property type="project" value="TreeGrafter"/>
</dbReference>
<dbReference type="GO" id="GO:0007229">
    <property type="term" value="P:integrin-mediated signaling pathway"/>
    <property type="evidence" value="ECO:0007669"/>
    <property type="project" value="UniProtKB-KW"/>
</dbReference>
<reference evidence="17" key="1">
    <citation type="submission" date="2020-10" db="EMBL/GenBank/DDBJ databases">
        <title>Chromosome-scale genome assembly of the Allis shad, Alosa alosa.</title>
        <authorList>
            <person name="Margot Z."/>
            <person name="Christophe K."/>
            <person name="Cabau C."/>
            <person name="Louis A."/>
            <person name="Berthelot C."/>
            <person name="Parey E."/>
            <person name="Roest Crollius H."/>
            <person name="Montfort J."/>
            <person name="Robinson-Rechavi M."/>
            <person name="Bucao C."/>
            <person name="Bouchez O."/>
            <person name="Gislard M."/>
            <person name="Lluch J."/>
            <person name="Milhes M."/>
            <person name="Lampietro C."/>
            <person name="Lopez Roques C."/>
            <person name="Donnadieu C."/>
            <person name="Braasch I."/>
            <person name="Desvignes T."/>
            <person name="Postlethwait J."/>
            <person name="Bobe J."/>
            <person name="Guiguen Y."/>
        </authorList>
    </citation>
    <scope>NUCLEOTIDE SEQUENCE</scope>
    <source>
        <strain evidence="17">M-15738</strain>
        <tissue evidence="17">Blood</tissue>
    </source>
</reference>
<dbReference type="InterPro" id="IPR000413">
    <property type="entry name" value="Integrin_alpha"/>
</dbReference>
<dbReference type="GO" id="GO:0008305">
    <property type="term" value="C:integrin complex"/>
    <property type="evidence" value="ECO:0007669"/>
    <property type="project" value="InterPro"/>
</dbReference>
<keyword evidence="8 13" id="KW-0401">Integrin</keyword>
<dbReference type="GO" id="GO:0033627">
    <property type="term" value="P:cell adhesion mediated by integrin"/>
    <property type="evidence" value="ECO:0007669"/>
    <property type="project" value="TreeGrafter"/>
</dbReference>
<evidence type="ECO:0000256" key="4">
    <source>
        <dbReference type="ARBA" id="ARBA00022729"/>
    </source>
</evidence>
<keyword evidence="10 13" id="KW-0675">Receptor</keyword>
<proteinExistence type="inferred from homology"/>
<keyword evidence="11" id="KW-0325">Glycoprotein</keyword>
<evidence type="ECO:0000256" key="5">
    <source>
        <dbReference type="ARBA" id="ARBA00022737"/>
    </source>
</evidence>
<evidence type="ECO:0000256" key="6">
    <source>
        <dbReference type="ARBA" id="ARBA00022889"/>
    </source>
</evidence>
<keyword evidence="7 13" id="KW-1133">Transmembrane helix</keyword>
<evidence type="ECO:0000259" key="15">
    <source>
        <dbReference type="Pfam" id="PF20805"/>
    </source>
</evidence>
<dbReference type="PRINTS" id="PR01185">
    <property type="entry name" value="INTEGRINA"/>
</dbReference>
<dbReference type="InterPro" id="IPR048286">
    <property type="entry name" value="Integrin_alpha_Ig-like_3"/>
</dbReference>
<dbReference type="Pfam" id="PF20806">
    <property type="entry name" value="Integrin_A_Ig_3"/>
    <property type="match status" value="1"/>
</dbReference>
<dbReference type="InterPro" id="IPR048285">
    <property type="entry name" value="Integrin_alpha_Ig-like_2"/>
</dbReference>
<comment type="similarity">
    <text evidence="2 13">Belongs to the integrin alpha chain family.</text>
</comment>
<dbReference type="InterPro" id="IPR013519">
    <property type="entry name" value="Int_alpha_beta-p"/>
</dbReference>
<keyword evidence="6 13" id="KW-0130">Cell adhesion</keyword>
<protein>
    <recommendedName>
        <fullName evidence="19">Integrin alpha-2 domain-containing protein</fullName>
    </recommendedName>
</protein>
<feature type="chain" id="PRO_5043094585" description="Integrin alpha-2 domain-containing protein" evidence="13">
    <location>
        <begin position="29"/>
        <end position="1052"/>
    </location>
</feature>
<keyword evidence="3 13" id="KW-0812">Transmembrane</keyword>
<evidence type="ECO:0000256" key="1">
    <source>
        <dbReference type="ARBA" id="ARBA00004479"/>
    </source>
</evidence>
<feature type="repeat" description="FG-GAP" evidence="12">
    <location>
        <begin position="420"/>
        <end position="481"/>
    </location>
</feature>
<name>A0AAV6G9E0_9TELE</name>
<sequence length="1052" mass="115837">MAPLSQSHNMLPLVSLALGLCQFVGISAFNLDTDGALRKDGEAESLFGFSLAMHHQKQMGDRKVLLVGAPHAKALGKQRANVTGGLYGCGFTTEPNDCQRIQFDTTETAEDHKENQWMGVRVRSQGPGGKVVVCAHRYQRGKSEESRVMPGRCIVLEQDLQEQVEERDPFCAEGGRLARPGGRTKEFFGYCQQGVSPAFTSDKKHILYGAPGGYDWKGIVRLEPIDWDVDYPKLLETGDEGENNPMLIPVNISSYLGFSIGSSTSLTNKGELIIVTGAPRAGHSGEVLLLRSEDGTKGLGLAHRLTEPGLASSFGYDLAVVDLNADGWDDLVVGAPQYFKKDGDVGGAVYVYINRAGGRDWNNLKPVHLHGKKDSMFGLAVRSIGDVNQDRFQDIAIGAPYEGPGHVYIYHGSAEGILKKPAQIIKGEGGVKLFGYSLAGNMDVDENGYPDVAVGTLSDSVFVYRAKPVINIEQTLMITPDKIDVKNYNCDLRQCSITVQSCFSFTTHPATYKPDINIRYMLEIDRQRREWNLPSRVAFKDPSQAEGTLRLRGPNKECVSTELRLKTDIQDKVRAIPISVSSSLLGAMSSHQSALSSLPELKPVTSPQNKRTAEFKFVNLGCGNDNICRSNLDLQYQFVSRNKDTDLFTPLRSENGTAVISASDKKIDLKITVTNKGGENAYDTQLVATIPGPIFYMSYFSKEKSVYCTANANGTLVTCRLGDPLPRDGEVDLYITLTTMNITLSTSDVNVTLQLQTTSSQNISAVATRGRIIFDLNLLVYSHVSPSQVSVDGGKAKVDSEMTSEQDIGSLVEYNFTISNLGLPLTSLATVSLDIHWPKLNKNGKWLLYLVQIEGKDGQKMSCSPTQEISPLQHIKAQGTSRGKRQAEESDLEALSTDGILSIFGRKRKYKTMVCGGEAQCVTIKCPLLGLEDKAVVHLRSRLWNSTVLEEYESLNYLDIVFNASLSIHSAPKNIGLRSPPTQVKLTVFPERKSLLHRRVPWWVIVLSLLLALVLLALLGFLLWKRGCFSRPMCGRNKREYHVVSEHPSRKH</sequence>
<feature type="repeat" description="FG-GAP" evidence="12">
    <location>
        <begin position="362"/>
        <end position="419"/>
    </location>
</feature>
<dbReference type="InterPro" id="IPR013649">
    <property type="entry name" value="Integrin_alpha_Ig-like_1"/>
</dbReference>
<dbReference type="PANTHER" id="PTHR23220:SF9">
    <property type="entry name" value="INTEGRIN ALPHA-6"/>
    <property type="match status" value="1"/>
</dbReference>
<feature type="domain" description="Integrin alpha first immunoglubulin-like" evidence="14">
    <location>
        <begin position="466"/>
        <end position="616"/>
    </location>
</feature>
<dbReference type="GO" id="GO:0050900">
    <property type="term" value="P:leukocyte migration"/>
    <property type="evidence" value="ECO:0007669"/>
    <property type="project" value="TreeGrafter"/>
</dbReference>
<comment type="subcellular location">
    <subcellularLocation>
        <location evidence="1 13">Membrane</location>
        <topology evidence="1 13">Single-pass type I membrane protein</topology>
    </subcellularLocation>
</comment>
<dbReference type="SMART" id="SM00191">
    <property type="entry name" value="Int_alpha"/>
    <property type="match status" value="5"/>
</dbReference>
<evidence type="ECO:0000259" key="14">
    <source>
        <dbReference type="Pfam" id="PF08441"/>
    </source>
</evidence>
<evidence type="ECO:0000256" key="11">
    <source>
        <dbReference type="ARBA" id="ARBA00023180"/>
    </source>
</evidence>
<dbReference type="InterPro" id="IPR028994">
    <property type="entry name" value="Integrin_alpha_N"/>
</dbReference>
<dbReference type="SUPFAM" id="SSF69318">
    <property type="entry name" value="Integrin alpha N-terminal domain"/>
    <property type="match status" value="1"/>
</dbReference>